<feature type="region of interest" description="Disordered" evidence="2">
    <location>
        <begin position="1"/>
        <end position="222"/>
    </location>
</feature>
<gene>
    <name evidence="3" type="ORF">MSAN_02485900</name>
</gene>
<keyword evidence="4" id="KW-1185">Reference proteome</keyword>
<keyword evidence="3" id="KW-0378">Hydrolase</keyword>
<feature type="compositionally biased region" description="Basic residues" evidence="2">
    <location>
        <begin position="335"/>
        <end position="346"/>
    </location>
</feature>
<protein>
    <submittedName>
        <fullName evidence="3">DDE superfamily endonuclease</fullName>
    </submittedName>
</protein>
<dbReference type="Proteomes" id="UP000623467">
    <property type="component" value="Unassembled WGS sequence"/>
</dbReference>
<feature type="region of interest" description="Disordered" evidence="2">
    <location>
        <begin position="829"/>
        <end position="849"/>
    </location>
</feature>
<dbReference type="OrthoDB" id="3341102at2759"/>
<sequence length="978" mass="108877">MAEDEDSDERSDQNTATPSSIAAHSPSPVPFRRIARSAKFTFTPPTPSKSGAPSPSSSPSTRKTSSKRPKGHPDAPTPNPSPEKRRIFKRRSNNSLAPPPQPLFAAAASFAHQTAEVDINSRMTLRGETDGEGGGDEDCDDDLFWGPEDDVPGPPESQISPNISPINATAQPNDEASYHDLPPLQYPSDSEASDSDDDESRAPRPAAPKSALHPQPRKPAVIGKITSFWKVETAEEKTVRLEKDGRKYAERAEQVQLREVEEKRKKMARERVDANERMQRYRKRKREERIAEGWVPGQKRKRVELLEYDNTTGPDPRFAEFSRPRRDFKEDAQKKNKPSGRKRKIRNAMPRTSIGKAPCCGRRSRKQLDGLFPHGALRLTEQVIGRWIEEVAGISRWKESIRQKVELGRGNSPGGHTTRCGVLHPYPETCKKINDHLTSLRAAGVTLTLLTIRGIMVSHIEHDAPEVFERTMGDGSHFRCSESFVRRYLRNTLGWSGRRATKAAQKLPANHEKLLEEAFFRQAHVIRDYAVPAALIINTDQTQIVYQQGTGSTWTKRGEKQVATKSQRLVTKKKRAFTLVPSISASGKLLPMQAVFQGQTAASCPSSDAHRYEEAIELGYVMLPSKTSTYWCTQITMQFLVNTIIAPYFEAMKTELGLPPSQISIWLIDLWSVHKSQEFRDWMKKNHPTIIVLYVPGGCTGVWQPLDVGIQRLMKLSIKRSAHRDVVDEALAQIKAGKPAHEIKLDTTIGTLRNRSVGWVVQAIRDLSDPITITRAFEMCRVGDWNLSYASLTSPEALVGLRLCAVTVTGTAVTLPNRPVTVPSWEFKKPRRNGTDDGTAVTDDGPSRYRPVGKAFKASTERVGYPVPESVGTVATVTAHSPTDLPDLDDAQEEAYTHREVYDDCDVPLDIVSAHLSSDGSSVETNFAVADDGSITRSGNAEALEAEEEDEDVPTVLGRGQRKEIPARRYLGPIWEKH</sequence>
<feature type="region of interest" description="Disordered" evidence="2">
    <location>
        <begin position="938"/>
        <end position="960"/>
    </location>
</feature>
<dbReference type="GO" id="GO:0004519">
    <property type="term" value="F:endonuclease activity"/>
    <property type="evidence" value="ECO:0007669"/>
    <property type="project" value="UniProtKB-KW"/>
</dbReference>
<evidence type="ECO:0000256" key="2">
    <source>
        <dbReference type="SAM" id="MobiDB-lite"/>
    </source>
</evidence>
<name>A0A8H6U3U9_9AGAR</name>
<evidence type="ECO:0000256" key="1">
    <source>
        <dbReference type="SAM" id="Coils"/>
    </source>
</evidence>
<organism evidence="3 4">
    <name type="scientific">Mycena sanguinolenta</name>
    <dbReference type="NCBI Taxonomy" id="230812"/>
    <lineage>
        <taxon>Eukaryota</taxon>
        <taxon>Fungi</taxon>
        <taxon>Dikarya</taxon>
        <taxon>Basidiomycota</taxon>
        <taxon>Agaricomycotina</taxon>
        <taxon>Agaricomycetes</taxon>
        <taxon>Agaricomycetidae</taxon>
        <taxon>Agaricales</taxon>
        <taxon>Marasmiineae</taxon>
        <taxon>Mycenaceae</taxon>
        <taxon>Mycena</taxon>
    </lineage>
</organism>
<keyword evidence="1" id="KW-0175">Coiled coil</keyword>
<dbReference type="AlphaFoldDB" id="A0A8H6U3U9"/>
<feature type="region of interest" description="Disordered" evidence="2">
    <location>
        <begin position="313"/>
        <end position="356"/>
    </location>
</feature>
<accession>A0A8H6U3U9</accession>
<proteinExistence type="predicted"/>
<reference evidence="3" key="1">
    <citation type="submission" date="2020-05" db="EMBL/GenBank/DDBJ databases">
        <title>Mycena genomes resolve the evolution of fungal bioluminescence.</title>
        <authorList>
            <person name="Tsai I.J."/>
        </authorList>
    </citation>
    <scope>NUCLEOTIDE SEQUENCE</scope>
    <source>
        <strain evidence="3">160909Yilan</strain>
    </source>
</reference>
<keyword evidence="3" id="KW-0255">Endonuclease</keyword>
<dbReference type="EMBL" id="JACAZH010000081">
    <property type="protein sequence ID" value="KAF7328312.1"/>
    <property type="molecule type" value="Genomic_DNA"/>
</dbReference>
<feature type="compositionally biased region" description="Acidic residues" evidence="2">
    <location>
        <begin position="130"/>
        <end position="151"/>
    </location>
</feature>
<feature type="compositionally biased region" description="Polar residues" evidence="2">
    <location>
        <begin position="157"/>
        <end position="174"/>
    </location>
</feature>
<feature type="compositionally biased region" description="Polar residues" evidence="2">
    <location>
        <begin position="13"/>
        <end position="22"/>
    </location>
</feature>
<feature type="coiled-coil region" evidence="1">
    <location>
        <begin position="250"/>
        <end position="291"/>
    </location>
</feature>
<evidence type="ECO:0000313" key="3">
    <source>
        <dbReference type="EMBL" id="KAF7328312.1"/>
    </source>
</evidence>
<keyword evidence="3" id="KW-0540">Nuclease</keyword>
<feature type="compositionally biased region" description="Basic and acidic residues" evidence="2">
    <location>
        <begin position="317"/>
        <end position="334"/>
    </location>
</feature>
<evidence type="ECO:0000313" key="4">
    <source>
        <dbReference type="Proteomes" id="UP000623467"/>
    </source>
</evidence>
<feature type="compositionally biased region" description="Low complexity" evidence="2">
    <location>
        <begin position="48"/>
        <end position="63"/>
    </location>
</feature>
<comment type="caution">
    <text evidence="3">The sequence shown here is derived from an EMBL/GenBank/DDBJ whole genome shotgun (WGS) entry which is preliminary data.</text>
</comment>
<feature type="compositionally biased region" description="Acidic residues" evidence="2">
    <location>
        <begin position="944"/>
        <end position="953"/>
    </location>
</feature>